<dbReference type="InterPro" id="IPR027884">
    <property type="entry name" value="DUF4614"/>
</dbReference>
<protein>
    <recommendedName>
        <fullName evidence="2">DUF4614 domain-containing protein</fullName>
    </recommendedName>
</protein>
<accession>A0A0K2U1H7</accession>
<evidence type="ECO:0000313" key="3">
    <source>
        <dbReference type="EMBL" id="CDW31920.1"/>
    </source>
</evidence>
<feature type="compositionally biased region" description="Basic residues" evidence="1">
    <location>
        <begin position="149"/>
        <end position="161"/>
    </location>
</feature>
<feature type="region of interest" description="Disordered" evidence="1">
    <location>
        <begin position="96"/>
        <end position="166"/>
    </location>
</feature>
<feature type="compositionally biased region" description="Low complexity" evidence="1">
    <location>
        <begin position="112"/>
        <end position="132"/>
    </location>
</feature>
<dbReference type="EMBL" id="HACA01014559">
    <property type="protein sequence ID" value="CDW31920.1"/>
    <property type="molecule type" value="Transcribed_RNA"/>
</dbReference>
<evidence type="ECO:0000259" key="2">
    <source>
        <dbReference type="Pfam" id="PF15391"/>
    </source>
</evidence>
<sequence length="322" mass="36576">MQFLYTAGKQDLRLNISKCTEADIENHALDTLSHITNTISPIHVIEEFDEDQINEEEVESILSDKSKALKTDEIVEVISINESSYIELRIASDNKSDISSTKNGKSLKVLKESSSTSTKSVSKTTKSSSNSKVSEKKKTSFLVKTQDGRKKHKKPPKRTKTSSKVDQYTQVELPRKEYIYGHYLFNPTLDMNYYSQDGTNLSETYLNSANHVINDMLKNQLDLTKNFLDSQKHLYLNYCQSLEDMVKAFNSRSSIKHPSSKIQQSDQFEDYLPSCGSKRELTSESYHEYSSSTLIASVDNIENNYESDFESDTGSTVKNNVN</sequence>
<dbReference type="Pfam" id="PF15391">
    <property type="entry name" value="DUF4614"/>
    <property type="match status" value="1"/>
</dbReference>
<evidence type="ECO:0000256" key="1">
    <source>
        <dbReference type="SAM" id="MobiDB-lite"/>
    </source>
</evidence>
<reference evidence="3" key="1">
    <citation type="submission" date="2014-05" db="EMBL/GenBank/DDBJ databases">
        <authorList>
            <person name="Chronopoulou M."/>
        </authorList>
    </citation>
    <scope>NUCLEOTIDE SEQUENCE</scope>
    <source>
        <tissue evidence="3">Whole organism</tissue>
    </source>
</reference>
<dbReference type="OrthoDB" id="5872154at2759"/>
<organism evidence="3">
    <name type="scientific">Lepeophtheirus salmonis</name>
    <name type="common">Salmon louse</name>
    <name type="synonym">Caligus salmonis</name>
    <dbReference type="NCBI Taxonomy" id="72036"/>
    <lineage>
        <taxon>Eukaryota</taxon>
        <taxon>Metazoa</taxon>
        <taxon>Ecdysozoa</taxon>
        <taxon>Arthropoda</taxon>
        <taxon>Crustacea</taxon>
        <taxon>Multicrustacea</taxon>
        <taxon>Hexanauplia</taxon>
        <taxon>Copepoda</taxon>
        <taxon>Siphonostomatoida</taxon>
        <taxon>Caligidae</taxon>
        <taxon>Lepeophtheirus</taxon>
    </lineage>
</organism>
<proteinExistence type="predicted"/>
<feature type="domain" description="DUF4614" evidence="2">
    <location>
        <begin position="211"/>
        <end position="244"/>
    </location>
</feature>
<name>A0A0K2U1H7_LEPSM</name>
<dbReference type="AlphaFoldDB" id="A0A0K2U1H7"/>